<dbReference type="InterPro" id="IPR027417">
    <property type="entry name" value="P-loop_NTPase"/>
</dbReference>
<protein>
    <submittedName>
        <fullName evidence="4">Vegetative incompatibility het-e-1</fullName>
    </submittedName>
</protein>
<dbReference type="GO" id="GO:0015969">
    <property type="term" value="P:guanosine tetraphosphate metabolic process"/>
    <property type="evidence" value="ECO:0007669"/>
    <property type="project" value="InterPro"/>
</dbReference>
<feature type="compositionally biased region" description="Polar residues" evidence="2">
    <location>
        <begin position="289"/>
        <end position="302"/>
    </location>
</feature>
<gene>
    <name evidence="4" type="ORF">FSPOR_8119</name>
</gene>
<evidence type="ECO:0000313" key="4">
    <source>
        <dbReference type="EMBL" id="RGP64299.1"/>
    </source>
</evidence>
<dbReference type="SMART" id="SM00954">
    <property type="entry name" value="RelA_SpoT"/>
    <property type="match status" value="1"/>
</dbReference>
<dbReference type="EMBL" id="PXOF01000118">
    <property type="protein sequence ID" value="RGP64299.1"/>
    <property type="molecule type" value="Genomic_DNA"/>
</dbReference>
<dbReference type="SUPFAM" id="SSF52540">
    <property type="entry name" value="P-loop containing nucleoside triphosphate hydrolases"/>
    <property type="match status" value="1"/>
</dbReference>
<dbReference type="CDD" id="cd05399">
    <property type="entry name" value="NT_Rel-Spo_like"/>
    <property type="match status" value="1"/>
</dbReference>
<dbReference type="Pfam" id="PF24883">
    <property type="entry name" value="NPHP3_N"/>
    <property type="match status" value="1"/>
</dbReference>
<proteinExistence type="predicted"/>
<dbReference type="Proteomes" id="UP000266152">
    <property type="component" value="Unassembled WGS sequence"/>
</dbReference>
<accession>A0A395RWV5</accession>
<dbReference type="Pfam" id="PF04607">
    <property type="entry name" value="RelA_SpoT"/>
    <property type="match status" value="1"/>
</dbReference>
<feature type="region of interest" description="Disordered" evidence="2">
    <location>
        <begin position="387"/>
        <end position="411"/>
    </location>
</feature>
<dbReference type="InterPro" id="IPR043519">
    <property type="entry name" value="NT_sf"/>
</dbReference>
<keyword evidence="5" id="KW-1185">Reference proteome</keyword>
<keyword evidence="1" id="KW-0677">Repeat</keyword>
<dbReference type="Gene3D" id="3.30.460.10">
    <property type="entry name" value="Beta Polymerase, domain 2"/>
    <property type="match status" value="1"/>
</dbReference>
<name>A0A395RWV5_FUSSP</name>
<evidence type="ECO:0000313" key="5">
    <source>
        <dbReference type="Proteomes" id="UP000266152"/>
    </source>
</evidence>
<feature type="compositionally biased region" description="Acidic residues" evidence="2">
    <location>
        <begin position="387"/>
        <end position="396"/>
    </location>
</feature>
<dbReference type="STRING" id="5514.A0A395RWV5"/>
<sequence length="1021" mass="117891">MSCEQAFPPLTLSAQFELEVENALAQDPSLSPKVVFFEVWRKLKPQYEAMHQALKQYLSCQLKESSIRATLYSRVKKKDSIFKSIVRREESDPEKYKSANLIREGIHDLLGFRIVVDYPSGLKKSDELIRKRFSVQRMNSFSSDREVGVLWKPRFGAYEGNNYQVRMTADDFNKGLSMYYKVLFEIQVTSIAESLYNKLAHPLHYKQSSGPLCHQDEMIIDISHGLSLCYWITIACMEDRLEESLNTDRQQSPLPDAVRMVAGHDPEDSLNDLDHLVKVTPDMPILPGTRSQESSKAGSSSLKGPAPSRDTVSIESLLKSLIDLPRENRSDTEIWNGIRDKLGLDDETYNRFLKSLTYDRMNERKNSIQNRHRHTFEWVFGNEDFEAEDNSSDDSDITTAPSIKSSDSERTNRKVEVPSLANWLEDDVNSLYWVSGKPGSGKSFFMKFVEKDKRTTALLQKWQPQCRIISHYLWKPGSDDQRSFKGVVCSLLHQMLQNEKPITLHLLHETPAFRYKNDSTDWNIKDLKKLFFNVLSRSADPCFILIDGLDEMSKPHDGMKEVFKFLERLARLERVKVCVSSRPENPFTANFKSQPHLRMQDLTKYDILIYTLDKLKELDLEFDKKKFQKATNEITRRAKGVFIWAYMVLKQIRRGVEEFCETWDDVLEHISELTSDIIGLYRDMLSRLGENDERYIKKAARYFQYIQDKPARVRPTIATLSLVADENVLNSFTRPEHTPREEEWEKICRETEKTLVSISAGLLEAKSDMRETLSQVPGRIRLWERIQVDFIHRTAIDFLEGEQGKTIFAKHSIGPKDMLMLYVKVHLVLVSYTEEYLQSNGTYNIEASAYVLIGACFKARRPSFSDRTIYMEVNDAWFARNLLKGVHVEKDIKNMVKEDAHMRILLTDKRAHPSADKADLYLDTTEFFRLTVNGDTHGISVHSITELDSIEKFLHDDPNGDTKQVSVGSDSEPDSTEEVPYERHISATSLGRFRNVFPVLMEIGEDLPDVNKTHVCLHDCI</sequence>
<reference evidence="4 5" key="1">
    <citation type="journal article" date="2018" name="PLoS Pathog.">
        <title>Evolution of structural diversity of trichothecenes, a family of toxins produced by plant pathogenic and entomopathogenic fungi.</title>
        <authorList>
            <person name="Proctor R.H."/>
            <person name="McCormick S.P."/>
            <person name="Kim H.S."/>
            <person name="Cardoza R.E."/>
            <person name="Stanley A.M."/>
            <person name="Lindo L."/>
            <person name="Kelly A."/>
            <person name="Brown D.W."/>
            <person name="Lee T."/>
            <person name="Vaughan M.M."/>
            <person name="Alexander N.J."/>
            <person name="Busman M."/>
            <person name="Gutierrez S."/>
        </authorList>
    </citation>
    <scope>NUCLEOTIDE SEQUENCE [LARGE SCALE GENOMIC DNA]</scope>
    <source>
        <strain evidence="4 5">NRRL 3299</strain>
    </source>
</reference>
<evidence type="ECO:0000256" key="1">
    <source>
        <dbReference type="ARBA" id="ARBA00022737"/>
    </source>
</evidence>
<evidence type="ECO:0000256" key="2">
    <source>
        <dbReference type="SAM" id="MobiDB-lite"/>
    </source>
</evidence>
<comment type="caution">
    <text evidence="4">The sequence shown here is derived from an EMBL/GenBank/DDBJ whole genome shotgun (WGS) entry which is preliminary data.</text>
</comment>
<dbReference type="InterPro" id="IPR007685">
    <property type="entry name" value="RelA_SpoT"/>
</dbReference>
<organism evidence="4 5">
    <name type="scientific">Fusarium sporotrichioides</name>
    <dbReference type="NCBI Taxonomy" id="5514"/>
    <lineage>
        <taxon>Eukaryota</taxon>
        <taxon>Fungi</taxon>
        <taxon>Dikarya</taxon>
        <taxon>Ascomycota</taxon>
        <taxon>Pezizomycotina</taxon>
        <taxon>Sordariomycetes</taxon>
        <taxon>Hypocreomycetidae</taxon>
        <taxon>Hypocreales</taxon>
        <taxon>Nectriaceae</taxon>
        <taxon>Fusarium</taxon>
    </lineage>
</organism>
<evidence type="ECO:0000259" key="3">
    <source>
        <dbReference type="SMART" id="SM00954"/>
    </source>
</evidence>
<dbReference type="PANTHER" id="PTHR10039">
    <property type="entry name" value="AMELOGENIN"/>
    <property type="match status" value="1"/>
</dbReference>
<dbReference type="PANTHER" id="PTHR10039:SF5">
    <property type="entry name" value="NACHT DOMAIN-CONTAINING PROTEIN"/>
    <property type="match status" value="1"/>
</dbReference>
<feature type="region of interest" description="Disordered" evidence="2">
    <location>
        <begin position="281"/>
        <end position="310"/>
    </location>
</feature>
<dbReference type="InterPro" id="IPR056884">
    <property type="entry name" value="NPHP3-like_N"/>
</dbReference>
<dbReference type="AlphaFoldDB" id="A0A395RWV5"/>
<dbReference type="InterPro" id="IPR056693">
    <property type="entry name" value="DUF7791"/>
</dbReference>
<dbReference type="Pfam" id="PF25053">
    <property type="entry name" value="DUF7791"/>
    <property type="match status" value="1"/>
</dbReference>
<feature type="domain" description="RelA/SpoT" evidence="3">
    <location>
        <begin position="73"/>
        <end position="211"/>
    </location>
</feature>
<dbReference type="SUPFAM" id="SSF81301">
    <property type="entry name" value="Nucleotidyltransferase"/>
    <property type="match status" value="1"/>
</dbReference>
<feature type="region of interest" description="Disordered" evidence="2">
    <location>
        <begin position="957"/>
        <end position="979"/>
    </location>
</feature>
<dbReference type="Gene3D" id="3.40.50.300">
    <property type="entry name" value="P-loop containing nucleotide triphosphate hydrolases"/>
    <property type="match status" value="1"/>
</dbReference>